<evidence type="ECO:0000313" key="2">
    <source>
        <dbReference type="EMBL" id="MFC3088767.1"/>
    </source>
</evidence>
<feature type="signal peptide" evidence="1">
    <location>
        <begin position="1"/>
        <end position="19"/>
    </location>
</feature>
<dbReference type="PROSITE" id="PS51318">
    <property type="entry name" value="TAT"/>
    <property type="match status" value="1"/>
</dbReference>
<evidence type="ECO:0000256" key="1">
    <source>
        <dbReference type="SAM" id="SignalP"/>
    </source>
</evidence>
<comment type="caution">
    <text evidence="2">The sequence shown here is derived from an EMBL/GenBank/DDBJ whole genome shotgun (WGS) entry which is preliminary data.</text>
</comment>
<proteinExistence type="predicted"/>
<dbReference type="RefSeq" id="WP_197643589.1">
    <property type="nucleotide sequence ID" value="NZ_JAEACP010000009.1"/>
</dbReference>
<keyword evidence="1" id="KW-0732">Signal</keyword>
<keyword evidence="3" id="KW-1185">Reference proteome</keyword>
<protein>
    <recommendedName>
        <fullName evidence="4">Translocase</fullName>
    </recommendedName>
</protein>
<evidence type="ECO:0000313" key="3">
    <source>
        <dbReference type="Proteomes" id="UP001595445"/>
    </source>
</evidence>
<sequence length="293" mass="30110">MSFRWSLLRGAAALGVALAAGHLAQSVRPAGAVMANLAAVSPRTDLPSEAVPKSASLRTGQGVGLPQPTGITPVAAELPARSECPVTLDLTALPGALIGLSLNAPCNLGERVVIRHAGLSFTARTGAQGTLQLTFPALQEAGLVAVYLEGSAIVLGEVALPEVRALRRFAFQWAAPAQFDLRVSEGGRLFVGTSSQAPGADLKVLTLGSAEVSDPLLAQVYTFPAADTAIDLTVEHRITEDTCGQTLPAEIITAAAGRAETRDYPVAVPLCGTSGDILVLKNLAPDLKLAAPD</sequence>
<name>A0ABV7E2D1_9RHOB</name>
<organism evidence="2 3">
    <name type="scientific">Tabrizicola soli</name>
    <dbReference type="NCBI Taxonomy" id="2185115"/>
    <lineage>
        <taxon>Bacteria</taxon>
        <taxon>Pseudomonadati</taxon>
        <taxon>Pseudomonadota</taxon>
        <taxon>Alphaproteobacteria</taxon>
        <taxon>Rhodobacterales</taxon>
        <taxon>Paracoccaceae</taxon>
        <taxon>Tabrizicola</taxon>
    </lineage>
</organism>
<feature type="chain" id="PRO_5046319833" description="Translocase" evidence="1">
    <location>
        <begin position="20"/>
        <end position="293"/>
    </location>
</feature>
<dbReference type="InterPro" id="IPR006311">
    <property type="entry name" value="TAT_signal"/>
</dbReference>
<dbReference type="Proteomes" id="UP001595445">
    <property type="component" value="Unassembled WGS sequence"/>
</dbReference>
<evidence type="ECO:0008006" key="4">
    <source>
        <dbReference type="Google" id="ProtNLM"/>
    </source>
</evidence>
<dbReference type="EMBL" id="JBHRSM010000055">
    <property type="protein sequence ID" value="MFC3088767.1"/>
    <property type="molecule type" value="Genomic_DNA"/>
</dbReference>
<reference evidence="3" key="1">
    <citation type="journal article" date="2019" name="Int. J. Syst. Evol. Microbiol.">
        <title>The Global Catalogue of Microorganisms (GCM) 10K type strain sequencing project: providing services to taxonomists for standard genome sequencing and annotation.</title>
        <authorList>
            <consortium name="The Broad Institute Genomics Platform"/>
            <consortium name="The Broad Institute Genome Sequencing Center for Infectious Disease"/>
            <person name="Wu L."/>
            <person name="Ma J."/>
        </authorList>
    </citation>
    <scope>NUCLEOTIDE SEQUENCE [LARGE SCALE GENOMIC DNA]</scope>
    <source>
        <strain evidence="3">KCTC 62102</strain>
    </source>
</reference>
<accession>A0ABV7E2D1</accession>
<gene>
    <name evidence="2" type="ORF">ACFOD6_22225</name>
</gene>